<dbReference type="Pfam" id="PF09694">
    <property type="entry name" value="Gcw_chp"/>
    <property type="match status" value="1"/>
</dbReference>
<evidence type="ECO:0000313" key="3">
    <source>
        <dbReference type="Proteomes" id="UP000271227"/>
    </source>
</evidence>
<proteinExistence type="predicted"/>
<dbReference type="NCBIfam" id="TIGR02001">
    <property type="entry name" value="gcw_chp"/>
    <property type="match status" value="1"/>
</dbReference>
<feature type="chain" id="PRO_5018023017" evidence="1">
    <location>
        <begin position="20"/>
        <end position="255"/>
    </location>
</feature>
<feature type="signal peptide" evidence="1">
    <location>
        <begin position="1"/>
        <end position="19"/>
    </location>
</feature>
<gene>
    <name evidence="2" type="ORF">BXY39_2128</name>
</gene>
<dbReference type="SUPFAM" id="SSF56935">
    <property type="entry name" value="Porins"/>
    <property type="match status" value="1"/>
</dbReference>
<dbReference type="OrthoDB" id="8480292at2"/>
<name>A0A3M0CWD3_9PROT</name>
<accession>A0A3M0CWD3</accession>
<keyword evidence="1" id="KW-0732">Signal</keyword>
<evidence type="ECO:0000313" key="2">
    <source>
        <dbReference type="EMBL" id="RMB08033.1"/>
    </source>
</evidence>
<dbReference type="PROSITE" id="PS51257">
    <property type="entry name" value="PROKAR_LIPOPROTEIN"/>
    <property type="match status" value="1"/>
</dbReference>
<keyword evidence="3" id="KW-1185">Reference proteome</keyword>
<protein>
    <submittedName>
        <fullName evidence="2">Uncharacterized protein (TIGR02001 family)</fullName>
    </submittedName>
</protein>
<dbReference type="InParanoid" id="A0A3M0CWD3"/>
<sequence length="255" mass="26972">MTARFLSPSAALGPFAAVAACFCAAPAAQTDDSAPVTVFGALGAVTDYRDRGVSLSDQDVSLVGSLTLEHDSGVYIGAHGGGVRVPGRLFGGADVRLSPYVGYLADVDGFTLDLSFELDGFEGGEEGRFFPEIKTSLSRDFGLFYTRAGLAYAFDGRWLTPETDSLYGYFDLEVPVPGLPALTVLTHVGHDLRDGRSDLVDWSAGLSWFVGDFELSAVWSDTSLDSPAADPGTPRGGRGDTLGEGNLSFGLRLYF</sequence>
<dbReference type="RefSeq" id="WP_121938781.1">
    <property type="nucleotide sequence ID" value="NZ_REFR01000011.1"/>
</dbReference>
<comment type="caution">
    <text evidence="2">The sequence shown here is derived from an EMBL/GenBank/DDBJ whole genome shotgun (WGS) entry which is preliminary data.</text>
</comment>
<dbReference type="AlphaFoldDB" id="A0A3M0CWD3"/>
<evidence type="ECO:0000256" key="1">
    <source>
        <dbReference type="SAM" id="SignalP"/>
    </source>
</evidence>
<dbReference type="EMBL" id="REFR01000011">
    <property type="protein sequence ID" value="RMB08033.1"/>
    <property type="molecule type" value="Genomic_DNA"/>
</dbReference>
<dbReference type="Proteomes" id="UP000271227">
    <property type="component" value="Unassembled WGS sequence"/>
</dbReference>
<dbReference type="InterPro" id="IPR010239">
    <property type="entry name" value="CHP02001"/>
</dbReference>
<organism evidence="2 3">
    <name type="scientific">Eilatimonas milleporae</name>
    <dbReference type="NCBI Taxonomy" id="911205"/>
    <lineage>
        <taxon>Bacteria</taxon>
        <taxon>Pseudomonadati</taxon>
        <taxon>Pseudomonadota</taxon>
        <taxon>Alphaproteobacteria</taxon>
        <taxon>Kordiimonadales</taxon>
        <taxon>Kordiimonadaceae</taxon>
        <taxon>Eilatimonas</taxon>
    </lineage>
</organism>
<reference evidence="2 3" key="1">
    <citation type="submission" date="2018-10" db="EMBL/GenBank/DDBJ databases">
        <title>Genomic Encyclopedia of Archaeal and Bacterial Type Strains, Phase II (KMG-II): from individual species to whole genera.</title>
        <authorList>
            <person name="Goeker M."/>
        </authorList>
    </citation>
    <scope>NUCLEOTIDE SEQUENCE [LARGE SCALE GENOMIC DNA]</scope>
    <source>
        <strain evidence="2 3">DSM 25217</strain>
    </source>
</reference>